<reference evidence="3" key="1">
    <citation type="journal article" date="2014" name="Int. J. Syst. Evol. Microbiol.">
        <title>Complete genome sequence of Corynebacterium casei LMG S-19264T (=DSM 44701T), isolated from a smear-ripened cheese.</title>
        <authorList>
            <consortium name="US DOE Joint Genome Institute (JGI-PGF)"/>
            <person name="Walter F."/>
            <person name="Albersmeier A."/>
            <person name="Kalinowski J."/>
            <person name="Ruckert C."/>
        </authorList>
    </citation>
    <scope>NUCLEOTIDE SEQUENCE</scope>
    <source>
        <strain evidence="3">JCM 4386</strain>
    </source>
</reference>
<organism evidence="3 4">
    <name type="scientific">Streptomyces humidus</name>
    <dbReference type="NCBI Taxonomy" id="52259"/>
    <lineage>
        <taxon>Bacteria</taxon>
        <taxon>Bacillati</taxon>
        <taxon>Actinomycetota</taxon>
        <taxon>Actinomycetes</taxon>
        <taxon>Kitasatosporales</taxon>
        <taxon>Streptomycetaceae</taxon>
        <taxon>Streptomyces</taxon>
    </lineage>
</organism>
<dbReference type="EMBL" id="BMTL01000038">
    <property type="protein sequence ID" value="GGS20687.1"/>
    <property type="molecule type" value="Genomic_DNA"/>
</dbReference>
<dbReference type="SUPFAM" id="SSF52540">
    <property type="entry name" value="P-loop containing nucleoside triphosphate hydrolases"/>
    <property type="match status" value="1"/>
</dbReference>
<accession>A0A918G887</accession>
<evidence type="ECO:0000256" key="1">
    <source>
        <dbReference type="SAM" id="MobiDB-lite"/>
    </source>
</evidence>
<evidence type="ECO:0000259" key="2">
    <source>
        <dbReference type="Pfam" id="PF07693"/>
    </source>
</evidence>
<proteinExistence type="predicted"/>
<dbReference type="Pfam" id="PF07693">
    <property type="entry name" value="KAP_NTPase"/>
    <property type="match status" value="1"/>
</dbReference>
<evidence type="ECO:0000313" key="4">
    <source>
        <dbReference type="Proteomes" id="UP000606194"/>
    </source>
</evidence>
<comment type="caution">
    <text evidence="3">The sequence shown here is derived from an EMBL/GenBank/DDBJ whole genome shotgun (WGS) entry which is preliminary data.</text>
</comment>
<dbReference type="InterPro" id="IPR027417">
    <property type="entry name" value="P-loop_NTPase"/>
</dbReference>
<evidence type="ECO:0000313" key="3">
    <source>
        <dbReference type="EMBL" id="GGS20687.1"/>
    </source>
</evidence>
<reference evidence="3" key="2">
    <citation type="submission" date="2020-09" db="EMBL/GenBank/DDBJ databases">
        <authorList>
            <person name="Sun Q."/>
            <person name="Ohkuma M."/>
        </authorList>
    </citation>
    <scope>NUCLEOTIDE SEQUENCE</scope>
    <source>
        <strain evidence="3">JCM 4386</strain>
    </source>
</reference>
<dbReference type="PANTHER" id="PTHR22674:SF6">
    <property type="entry name" value="NTPASE KAP FAMILY P-LOOP DOMAIN-CONTAINING PROTEIN 1"/>
    <property type="match status" value="1"/>
</dbReference>
<feature type="domain" description="KAP NTPase" evidence="2">
    <location>
        <begin position="18"/>
        <end position="370"/>
    </location>
</feature>
<dbReference type="InterPro" id="IPR011646">
    <property type="entry name" value="KAP_P-loop"/>
</dbReference>
<sequence length="762" mass="81790">MSLVDELMVPLTRPQLLPLTMGLLGEWGSGKSSLLKIVATRLEAERPADGGRYVVVQFSPWQFEGYDDIKIALMDTILQRLQAEAASNASAVQEIGLLRRFINRLRRPAGLAGRAALAGVGSAAQLTATHYQPDLAPLAQAVAQQVAAMGATALDRAEQQPPADDAGLAIGDDVWADVASFRSRFESLVETLEGVTAVIVLVDDLDRCLPGTIVDTCEGIRVFLHTKKTAYVIAAHPQVVEAAIDRFYPTADRPGATGLGAEYLEKMLQAKITIPVLSAPEAETYMQLLLAQLHLEGADFGTVLNDVAQRRAHSVLAVSLNPGLAVDSLGRDRMPPALFTDMGWAGSIAPLLGASLRGNPRQLKRFMNPVIMRRGSAQRRGTDLDAAVLAKLMVLEEQYLTDFQRLFDWQVRGGGGTVAELAAAERHTLSAASVRPAPARGQRRTAAAPGRGGDRVEETGPTEESLPLDPEVATWAAPPHIERWLRLEPLLGGTDLGPYFTYARAKLTVTATAARLPAALQGLLVQLQSEIVAVRRTAVRSVADTVPAKDLPLLMEQLLARVLRDPGSDSWDSAVEIAEKVPGAAVAAVCHTLSRIPLDGIPRAKVSSAVRRLPQASTEVAAGLVENSVAAGQRVTRRLLRNARTPIRKRSADRCRSGRSSVAPSNVAASAARRRRCQRPTSMNGFVFLGFILFRPREGVCADSGRCTPRRREGVPRAFVQEGCPRDDRRDLGDRQGRPAPLISGFVHGGPCPGTAGAAHGR</sequence>
<name>A0A918G887_9ACTN</name>
<protein>
    <recommendedName>
        <fullName evidence="2">KAP NTPase domain-containing protein</fullName>
    </recommendedName>
</protein>
<dbReference type="Proteomes" id="UP000606194">
    <property type="component" value="Unassembled WGS sequence"/>
</dbReference>
<dbReference type="AlphaFoldDB" id="A0A918G887"/>
<feature type="region of interest" description="Disordered" evidence="1">
    <location>
        <begin position="430"/>
        <end position="467"/>
    </location>
</feature>
<feature type="region of interest" description="Disordered" evidence="1">
    <location>
        <begin position="647"/>
        <end position="667"/>
    </location>
</feature>
<gene>
    <name evidence="3" type="ORF">GCM10010269_69490</name>
</gene>
<feature type="region of interest" description="Disordered" evidence="1">
    <location>
        <begin position="723"/>
        <end position="762"/>
    </location>
</feature>
<dbReference type="InterPro" id="IPR052754">
    <property type="entry name" value="NTPase_KAP_P-loop"/>
</dbReference>
<keyword evidence="4" id="KW-1185">Reference proteome</keyword>
<dbReference type="RefSeq" id="WP_190153330.1">
    <property type="nucleotide sequence ID" value="NZ_BMTL01000038.1"/>
</dbReference>
<feature type="compositionally biased region" description="Basic and acidic residues" evidence="1">
    <location>
        <begin position="724"/>
        <end position="737"/>
    </location>
</feature>
<dbReference type="PANTHER" id="PTHR22674">
    <property type="entry name" value="NTPASE, KAP FAMILY P-LOOP DOMAIN-CONTAINING 1"/>
    <property type="match status" value="1"/>
</dbReference>